<protein>
    <submittedName>
        <fullName evidence="19">Iron complex outermembrane receptor protein</fullName>
    </submittedName>
    <submittedName>
        <fullName evidence="20">TonB-dependent siderophore receptor</fullName>
    </submittedName>
</protein>
<evidence type="ECO:0000256" key="14">
    <source>
        <dbReference type="PROSITE-ProRule" id="PRU01360"/>
    </source>
</evidence>
<dbReference type="InterPro" id="IPR010105">
    <property type="entry name" value="TonB_sidphr_rcpt"/>
</dbReference>
<keyword evidence="8" id="KW-0408">Iron</keyword>
<dbReference type="InterPro" id="IPR000531">
    <property type="entry name" value="Beta-barrel_TonB"/>
</dbReference>
<reference evidence="19 22" key="3">
    <citation type="submission" date="2020-08" db="EMBL/GenBank/DDBJ databases">
        <title>Genomic Encyclopedia of Type Strains, Phase IV (KMG-IV): sequencing the most valuable type-strain genomes for metagenomic binning, comparative biology and taxonomic classification.</title>
        <authorList>
            <person name="Goeker M."/>
        </authorList>
    </citation>
    <scope>NUCLEOTIDE SEQUENCE [LARGE SCALE GENOMIC DNA]</scope>
    <source>
        <strain evidence="19 22">DSM 100995</strain>
    </source>
</reference>
<sequence length="821" mass="89335">MKRSLPLIKLLAAVLVLLTLLNPASLLAQNKGTIQGKVVANNNQPADNVSIGLEGTSYGTVTKANGEYAFKAPAGSYKIIISYVGVERVEVPVTVTAGQTVTVPQITVRASQSQLIEVNVIANRANRFTRKMSVDVAKIPLNNLENAQSYSVVTSELLKEQNVFNVEDALRNAPGIQKMWDATGRAGDGGGYFTLRGFVTQTRLRNGIAGLITSGIDAVNIDKIEVIKGPSATLFGSTLTSFGGLINRVTKKPYDSFGLEVGHTVGSYDLSRTTIDLNTPLGTNVALRLNSAYNYEGSFQNYGQSRNFAVAPSLAIKANDKLSFLLESEVFVGRNSAKPFFFFDYLSSPKALGVSKVSDLNINYKNAYVNDDIKSFSRSTNYFATVNYKFSDKLTSQTVFSSSNSYSNGASPYFYLVTDARAAVYAPGTPDLPGEANYVALMDQSTFHSKLNAIEIQENINGDFNIGTTRHRFVVGLDFQRQNSNQIYYGGAYGVAPINNPTYDYGSFNKILVDANVYNPAAAYPYIYKTNTYSAYASDVVNITDRLIASAGIRVDRFENKGNYSVTGTQTAEPFSQTAFSPKFGLIYQPIKEALSLFANYQNGFQNLTPYTDAAGQTVTPKIQNATQIEGGVKMALFNGKLNGTLSYYRINLTNVLRTLPGSGAQAIQVQDGTQQSKGFEAEIIANPIASVNIIAGFSYNDSKFTKADADVQGLRPNTAGSPYLANFYASYRLPETALKGLGIGFGGNYASANKIINSVSQGTFELPAYTILNSNLFYAKAKYRFGLSVNNLTNKEYYTGYTTINPQRLRQFVLSASYKL</sequence>
<dbReference type="PANTHER" id="PTHR32552">
    <property type="entry name" value="FERRICHROME IRON RECEPTOR-RELATED"/>
    <property type="match status" value="1"/>
</dbReference>
<dbReference type="EMBL" id="JACIEG010000005">
    <property type="protein sequence ID" value="MBB3970380.1"/>
    <property type="molecule type" value="Genomic_DNA"/>
</dbReference>
<evidence type="ECO:0000256" key="3">
    <source>
        <dbReference type="ARBA" id="ARBA00022448"/>
    </source>
</evidence>
<dbReference type="SUPFAM" id="SSF49452">
    <property type="entry name" value="Starch-binding domain-like"/>
    <property type="match status" value="1"/>
</dbReference>
<dbReference type="Pfam" id="PF00593">
    <property type="entry name" value="TonB_dep_Rec_b-barrel"/>
    <property type="match status" value="1"/>
</dbReference>
<comment type="caution">
    <text evidence="20">The sequence shown here is derived from an EMBL/GenBank/DDBJ whole genome shotgun (WGS) entry which is preliminary data.</text>
</comment>
<dbReference type="Proteomes" id="UP000583101">
    <property type="component" value="Unassembled WGS sequence"/>
</dbReference>
<keyword evidence="7 16" id="KW-0732">Signal</keyword>
<evidence type="ECO:0000256" key="4">
    <source>
        <dbReference type="ARBA" id="ARBA00022452"/>
    </source>
</evidence>
<evidence type="ECO:0000256" key="9">
    <source>
        <dbReference type="ARBA" id="ARBA00023065"/>
    </source>
</evidence>
<evidence type="ECO:0000259" key="17">
    <source>
        <dbReference type="Pfam" id="PF00593"/>
    </source>
</evidence>
<dbReference type="InterPro" id="IPR013784">
    <property type="entry name" value="Carb-bd-like_fold"/>
</dbReference>
<evidence type="ECO:0000256" key="5">
    <source>
        <dbReference type="ARBA" id="ARBA00022496"/>
    </source>
</evidence>
<evidence type="ECO:0000313" key="19">
    <source>
        <dbReference type="EMBL" id="MBB3970380.1"/>
    </source>
</evidence>
<dbReference type="OrthoDB" id="9775095at2"/>
<organism evidence="20 21">
    <name type="scientific">Mucilaginibacter phyllosphaerae</name>
    <dbReference type="NCBI Taxonomy" id="1812349"/>
    <lineage>
        <taxon>Bacteria</taxon>
        <taxon>Pseudomonadati</taxon>
        <taxon>Bacteroidota</taxon>
        <taxon>Sphingobacteriia</taxon>
        <taxon>Sphingobacteriales</taxon>
        <taxon>Sphingobacteriaceae</taxon>
        <taxon>Mucilaginibacter</taxon>
    </lineage>
</organism>
<dbReference type="InterPro" id="IPR012910">
    <property type="entry name" value="Plug_dom"/>
</dbReference>
<evidence type="ECO:0000256" key="13">
    <source>
        <dbReference type="ARBA" id="ARBA00023237"/>
    </source>
</evidence>
<proteinExistence type="inferred from homology"/>
<keyword evidence="10 15" id="KW-0798">TonB box</keyword>
<dbReference type="CDD" id="cd01347">
    <property type="entry name" value="ligand_gated_channel"/>
    <property type="match status" value="1"/>
</dbReference>
<dbReference type="Pfam" id="PF13715">
    <property type="entry name" value="CarbopepD_reg_2"/>
    <property type="match status" value="1"/>
</dbReference>
<evidence type="ECO:0000256" key="15">
    <source>
        <dbReference type="RuleBase" id="RU003357"/>
    </source>
</evidence>
<accession>A0A4Y8ADN4</accession>
<dbReference type="GO" id="GO:0038023">
    <property type="term" value="F:signaling receptor activity"/>
    <property type="evidence" value="ECO:0007669"/>
    <property type="project" value="InterPro"/>
</dbReference>
<dbReference type="SUPFAM" id="SSF56935">
    <property type="entry name" value="Porins"/>
    <property type="match status" value="1"/>
</dbReference>
<keyword evidence="22" id="KW-1185">Reference proteome</keyword>
<evidence type="ECO:0000256" key="8">
    <source>
        <dbReference type="ARBA" id="ARBA00023004"/>
    </source>
</evidence>
<feature type="chain" id="PRO_5044616482" evidence="16">
    <location>
        <begin position="29"/>
        <end position="821"/>
    </location>
</feature>
<evidence type="ECO:0000256" key="1">
    <source>
        <dbReference type="ARBA" id="ARBA00004571"/>
    </source>
</evidence>
<reference evidence="20 21" key="1">
    <citation type="journal article" date="2016" name="Int. J. Syst. Evol. Microbiol.">
        <title>Proposal of Mucilaginibacter phyllosphaerae sp. nov. isolated from the phyllosphere of Galium album.</title>
        <authorList>
            <person name="Aydogan E.L."/>
            <person name="Busse H.J."/>
            <person name="Moser G."/>
            <person name="Muller C."/>
            <person name="Kampfer P."/>
            <person name="Glaeser S.P."/>
        </authorList>
    </citation>
    <scope>NUCLEOTIDE SEQUENCE [LARGE SCALE GENOMIC DNA]</scope>
    <source>
        <strain evidence="20 21">PP-F2FG21</strain>
    </source>
</reference>
<dbReference type="Proteomes" id="UP000297248">
    <property type="component" value="Unassembled WGS sequence"/>
</dbReference>
<feature type="signal peptide" evidence="16">
    <location>
        <begin position="1"/>
        <end position="28"/>
    </location>
</feature>
<dbReference type="GO" id="GO:0009279">
    <property type="term" value="C:cell outer membrane"/>
    <property type="evidence" value="ECO:0007669"/>
    <property type="project" value="UniProtKB-SubCell"/>
</dbReference>
<evidence type="ECO:0000313" key="22">
    <source>
        <dbReference type="Proteomes" id="UP000583101"/>
    </source>
</evidence>
<dbReference type="RefSeq" id="WP_134336356.1">
    <property type="nucleotide sequence ID" value="NZ_BMCZ01000003.1"/>
</dbReference>
<keyword evidence="5" id="KW-0410">Iron transport</keyword>
<dbReference type="Gene3D" id="2.60.40.1120">
    <property type="entry name" value="Carboxypeptidase-like, regulatory domain"/>
    <property type="match status" value="1"/>
</dbReference>
<keyword evidence="4 14" id="KW-1134">Transmembrane beta strand</keyword>
<evidence type="ECO:0000256" key="2">
    <source>
        <dbReference type="ARBA" id="ARBA00009810"/>
    </source>
</evidence>
<comment type="subcellular location">
    <subcellularLocation>
        <location evidence="1 14">Cell outer membrane</location>
        <topology evidence="1 14">Multi-pass membrane protein</topology>
    </subcellularLocation>
</comment>
<keyword evidence="9" id="KW-0406">Ion transport</keyword>
<dbReference type="InterPro" id="IPR037066">
    <property type="entry name" value="Plug_dom_sf"/>
</dbReference>
<feature type="domain" description="TonB-dependent receptor plug" evidence="18">
    <location>
        <begin position="145"/>
        <end position="238"/>
    </location>
</feature>
<dbReference type="InterPro" id="IPR036942">
    <property type="entry name" value="Beta-barrel_TonB_sf"/>
</dbReference>
<dbReference type="Pfam" id="PF07715">
    <property type="entry name" value="Plug"/>
    <property type="match status" value="1"/>
</dbReference>
<evidence type="ECO:0000256" key="16">
    <source>
        <dbReference type="SAM" id="SignalP"/>
    </source>
</evidence>
<evidence type="ECO:0000256" key="11">
    <source>
        <dbReference type="ARBA" id="ARBA00023136"/>
    </source>
</evidence>
<evidence type="ECO:0000259" key="18">
    <source>
        <dbReference type="Pfam" id="PF07715"/>
    </source>
</evidence>
<keyword evidence="13 14" id="KW-0998">Cell outer membrane</keyword>
<evidence type="ECO:0000256" key="7">
    <source>
        <dbReference type="ARBA" id="ARBA00022729"/>
    </source>
</evidence>
<evidence type="ECO:0000256" key="10">
    <source>
        <dbReference type="ARBA" id="ARBA00023077"/>
    </source>
</evidence>
<dbReference type="Gene3D" id="2.170.130.10">
    <property type="entry name" value="TonB-dependent receptor, plug domain"/>
    <property type="match status" value="1"/>
</dbReference>
<evidence type="ECO:0000256" key="12">
    <source>
        <dbReference type="ARBA" id="ARBA00023170"/>
    </source>
</evidence>
<dbReference type="Gene3D" id="2.40.170.20">
    <property type="entry name" value="TonB-dependent receptor, beta-barrel domain"/>
    <property type="match status" value="1"/>
</dbReference>
<comment type="similarity">
    <text evidence="2 14 15">Belongs to the TonB-dependent receptor family.</text>
</comment>
<keyword evidence="11 14" id="KW-0472">Membrane</keyword>
<feature type="domain" description="TonB-dependent receptor-like beta-barrel" evidence="17">
    <location>
        <begin position="360"/>
        <end position="793"/>
    </location>
</feature>
<reference evidence="20" key="2">
    <citation type="submission" date="2019-03" db="EMBL/GenBank/DDBJ databases">
        <authorList>
            <person name="Yan Y.-Q."/>
            <person name="Du Z.-J."/>
        </authorList>
    </citation>
    <scope>NUCLEOTIDE SEQUENCE</scope>
    <source>
        <strain evidence="20">PP-F2FG21</strain>
    </source>
</reference>
<dbReference type="PANTHER" id="PTHR32552:SF68">
    <property type="entry name" value="FERRICHROME OUTER MEMBRANE TRANSPORTER_PHAGE RECEPTOR"/>
    <property type="match status" value="1"/>
</dbReference>
<keyword evidence="6 14" id="KW-0812">Transmembrane</keyword>
<evidence type="ECO:0000313" key="21">
    <source>
        <dbReference type="Proteomes" id="UP000297248"/>
    </source>
</evidence>
<evidence type="ECO:0000313" key="20">
    <source>
        <dbReference type="EMBL" id="TEW66747.1"/>
    </source>
</evidence>
<evidence type="ECO:0000256" key="6">
    <source>
        <dbReference type="ARBA" id="ARBA00022692"/>
    </source>
</evidence>
<dbReference type="NCBIfam" id="TIGR01783">
    <property type="entry name" value="TonB-siderophor"/>
    <property type="match status" value="1"/>
</dbReference>
<keyword evidence="3 14" id="KW-0813">Transport</keyword>
<gene>
    <name evidence="20" type="ORF">E2R65_10035</name>
    <name evidence="19" type="ORF">GGR35_002996</name>
</gene>
<keyword evidence="12 20" id="KW-0675">Receptor</keyword>
<dbReference type="GO" id="GO:0015344">
    <property type="term" value="F:siderophore uptake transmembrane transporter activity"/>
    <property type="evidence" value="ECO:0007669"/>
    <property type="project" value="TreeGrafter"/>
</dbReference>
<dbReference type="EMBL" id="SNQG01000003">
    <property type="protein sequence ID" value="TEW66747.1"/>
    <property type="molecule type" value="Genomic_DNA"/>
</dbReference>
<name>A0A4Y8ADN4_9SPHI</name>
<dbReference type="GO" id="GO:0030246">
    <property type="term" value="F:carbohydrate binding"/>
    <property type="evidence" value="ECO:0007669"/>
    <property type="project" value="InterPro"/>
</dbReference>
<dbReference type="PROSITE" id="PS52016">
    <property type="entry name" value="TONB_DEPENDENT_REC_3"/>
    <property type="match status" value="1"/>
</dbReference>
<dbReference type="GO" id="GO:0015891">
    <property type="term" value="P:siderophore transport"/>
    <property type="evidence" value="ECO:0007669"/>
    <property type="project" value="InterPro"/>
</dbReference>
<dbReference type="AlphaFoldDB" id="A0A4Y8ADN4"/>
<dbReference type="InterPro" id="IPR039426">
    <property type="entry name" value="TonB-dep_rcpt-like"/>
</dbReference>